<name>A0ABM1A0K1_APLCA</name>
<organism evidence="1 2">
    <name type="scientific">Aplysia californica</name>
    <name type="common">California sea hare</name>
    <dbReference type="NCBI Taxonomy" id="6500"/>
    <lineage>
        <taxon>Eukaryota</taxon>
        <taxon>Metazoa</taxon>
        <taxon>Spiralia</taxon>
        <taxon>Lophotrochozoa</taxon>
        <taxon>Mollusca</taxon>
        <taxon>Gastropoda</taxon>
        <taxon>Heterobranchia</taxon>
        <taxon>Euthyneura</taxon>
        <taxon>Tectipleura</taxon>
        <taxon>Aplysiida</taxon>
        <taxon>Aplysioidea</taxon>
        <taxon>Aplysiidae</taxon>
        <taxon>Aplysia</taxon>
    </lineage>
</organism>
<dbReference type="SUPFAM" id="SSF56973">
    <property type="entry name" value="Aerolisin/ETX pore-forming domain"/>
    <property type="match status" value="1"/>
</dbReference>
<reference evidence="2" key="1">
    <citation type="submission" date="2025-08" db="UniProtKB">
        <authorList>
            <consortium name="RefSeq"/>
        </authorList>
    </citation>
    <scope>IDENTIFICATION</scope>
</reference>
<dbReference type="InterPro" id="IPR004991">
    <property type="entry name" value="Aerolysin-like"/>
</dbReference>
<dbReference type="Pfam" id="PF03318">
    <property type="entry name" value="ETX_MTX2"/>
    <property type="match status" value="1"/>
</dbReference>
<dbReference type="PANTHER" id="PTHR39369">
    <property type="entry name" value="LIN-24 (TWENTY-FOUR) LIKE"/>
    <property type="match status" value="1"/>
</dbReference>
<dbReference type="Gene3D" id="2.170.15.10">
    <property type="entry name" value="Proaerolysin, chain A, domain 3"/>
    <property type="match status" value="1"/>
</dbReference>
<dbReference type="PANTHER" id="PTHR39369:SF6">
    <property type="entry name" value="LIN-24 (TWENTY-FOUR) LIKE"/>
    <property type="match status" value="1"/>
</dbReference>
<gene>
    <name evidence="2" type="primary">LOC106011851</name>
</gene>
<keyword evidence="1" id="KW-1185">Reference proteome</keyword>
<evidence type="ECO:0000313" key="1">
    <source>
        <dbReference type="Proteomes" id="UP000694888"/>
    </source>
</evidence>
<dbReference type="CDD" id="cd20237">
    <property type="entry name" value="PFM_LIN24-like"/>
    <property type="match status" value="1"/>
</dbReference>
<sequence>MAPKVVDLDDVLTAWAWTAFLRTRSKDHNKLTFDDVKFEVVWDRVKFLAGKPEYSDQQKLEKPNSQVVFKSVYENKTDHFQEHTFQTERSTVSSCSTVVSKGYTKGIRLELKLGLPDDVMAATAGFGRDVSMETTDECTHEETITWTINSSIKVPPHHRTVAELVVKEQEYTASFKMSTRIRGHVVVVLTNLRDNNSFLKAIEGDFCDVMSSPTAEQYSKNFTVNGKTVTWDVSGTCEFRFGIEQHVQLSEFPLSEVVISGEGD</sequence>
<evidence type="ECO:0000313" key="2">
    <source>
        <dbReference type="RefSeq" id="XP_012938383.1"/>
    </source>
</evidence>
<dbReference type="GeneID" id="106011851"/>
<dbReference type="RefSeq" id="XP_012938383.1">
    <property type="nucleotide sequence ID" value="XM_013082929.2"/>
</dbReference>
<accession>A0ABM1A0K1</accession>
<proteinExistence type="predicted"/>
<protein>
    <submittedName>
        <fullName evidence="2">Uncharacterized protein LOC106011851</fullName>
    </submittedName>
</protein>
<dbReference type="Proteomes" id="UP000694888">
    <property type="component" value="Unplaced"/>
</dbReference>